<gene>
    <name evidence="4" type="ORF">BSZ32_03835</name>
</gene>
<dbReference type="PANTHER" id="PTHR33546">
    <property type="entry name" value="LARGE, MULTIFUNCTIONAL SECRETED PROTEIN-RELATED"/>
    <property type="match status" value="1"/>
</dbReference>
<dbReference type="InterPro" id="IPR011042">
    <property type="entry name" value="6-blade_b-propeller_TolB-like"/>
</dbReference>
<dbReference type="EMBL" id="MQWA01000001">
    <property type="protein sequence ID" value="PQJ27715.1"/>
    <property type="molecule type" value="Genomic_DNA"/>
</dbReference>
<dbReference type="AlphaFoldDB" id="A0A2S7TY88"/>
<dbReference type="Gene3D" id="2.120.10.30">
    <property type="entry name" value="TolB, C-terminal domain"/>
    <property type="match status" value="1"/>
</dbReference>
<evidence type="ECO:0000259" key="3">
    <source>
        <dbReference type="Pfam" id="PF20601"/>
    </source>
</evidence>
<dbReference type="GO" id="GO:0016787">
    <property type="term" value="F:hydrolase activity"/>
    <property type="evidence" value="ECO:0007669"/>
    <property type="project" value="InterPro"/>
</dbReference>
<dbReference type="InterPro" id="IPR010496">
    <property type="entry name" value="AL/BT2_dom"/>
</dbReference>
<dbReference type="SUPFAM" id="SSF101898">
    <property type="entry name" value="NHL repeat"/>
    <property type="match status" value="1"/>
</dbReference>
<protein>
    <submittedName>
        <fullName evidence="4">Uncharacterized protein</fullName>
    </submittedName>
</protein>
<proteinExistence type="predicted"/>
<evidence type="ECO:0000313" key="4">
    <source>
        <dbReference type="EMBL" id="PQJ27715.1"/>
    </source>
</evidence>
<reference evidence="4 5" key="1">
    <citation type="submission" date="2016-12" db="EMBL/GenBank/DDBJ databases">
        <title>Study of bacterial adaptation to deep sea.</title>
        <authorList>
            <person name="Song J."/>
            <person name="Yoshizawa S."/>
            <person name="Kogure K."/>
        </authorList>
    </citation>
    <scope>NUCLEOTIDE SEQUENCE [LARGE SCALE GENOMIC DNA]</scope>
    <source>
        <strain evidence="4 5">SAORIC-165</strain>
    </source>
</reference>
<feature type="domain" description="DUF6797" evidence="3">
    <location>
        <begin position="285"/>
        <end position="389"/>
    </location>
</feature>
<dbReference type="PANTHER" id="PTHR33546:SF1">
    <property type="entry name" value="LARGE, MULTIFUNCTIONAL SECRETED PROTEIN"/>
    <property type="match status" value="1"/>
</dbReference>
<dbReference type="Pfam" id="PF06439">
    <property type="entry name" value="3keto-disac_hyd"/>
    <property type="match status" value="1"/>
</dbReference>
<sequence length="987" mass="107631">MLSAALFGAAFASTPLVFAEQPVLITEEEQVIGWKPLFDGKTLKGIDSWKSRKALEAGGWSVKDGVLTLAAKSGGGDIYFPASLAENYELELEWNTKGNSGVFLRVDPSGKGAIWANALEMQVINDTANDRGTHSAGALYDFIGMRKGRKVLNEDGWNKVKIICRNSEFTHYLNGKELYRYTVGDETWFDKRLPKSKFKNNKDYGMLQKGVIGLQDHGDEVSYRNIKFRELTGADAANEAQKFRKKIFSKRGPVIGNVLSGNDDAYDVNCAYYVNLLDDSTNVGAVFNADTFQLAGAWTNGGGAGFHGLPYQGGHGATPSWNEKLALFAAKNQPGWANADGSFSDPRASDGQLPNLGSLPKDWAKFNGYYVADGKVVFSYSVGEASVLDSPDAVQIDATKVIVRQLELSKLSKAKELYIADSKGEVAVDASGTIAKVNGTTFVASAGAKFSAKDGAIYLTISANKSEKSITLAVWTGKTAPAEVIAAVSKFAPLSASIKGGKPRYSTEKPIVTTGKVSTKKAPYVTDKITLPHDNPFGLKIRVGGFDFFEGGKSLAFSTWDGDLWKVTGIDEKLEKLEYQLIATGLHETLGLTIVDNTIYTVGNDQITKHHDLNGDGETDFFETFNNDWKINKGFHIFSFDLKTDAEGNFWFAQGSPVRSGGRGFERISPTNGSIFKVSKEGSTLEQFASGFRSPNGIGVGPNGEITAGDNEGSFMPRCPIHWVTKDYFGGVVDTYAQKEKLKSSIWGAKPEVNDVSEMAKPLMWLPMDVDNSGGSQVWTTDERFGMPKDQLLHCSYGKSSVYRVFHETVNGQVQGGVTKVPFPALTSSALRARFNPADGQLFIGGLKGWQTNAAELGGIDRIRFTGAQHNTVTLVQAKEKGLLVHFNFELDGELAGDPESYSIKAANIKWSEVYGSKEYLIDDATKQGWSKLAVTAAKLQEDKKSVFLSIDNMQPMHELKLDVDVETKDLDEAIFPVWMTIHELGK</sequence>
<keyword evidence="5" id="KW-1185">Reference proteome</keyword>
<accession>A0A2S7TY88</accession>
<dbReference type="Gene3D" id="2.60.120.560">
    <property type="entry name" value="Exo-inulinase, domain 1"/>
    <property type="match status" value="1"/>
</dbReference>
<evidence type="ECO:0000313" key="5">
    <source>
        <dbReference type="Proteomes" id="UP000239907"/>
    </source>
</evidence>
<dbReference type="InterPro" id="IPR046476">
    <property type="entry name" value="DUF6797"/>
</dbReference>
<organism evidence="4 5">
    <name type="scientific">Rubritalea profundi</name>
    <dbReference type="NCBI Taxonomy" id="1658618"/>
    <lineage>
        <taxon>Bacteria</taxon>
        <taxon>Pseudomonadati</taxon>
        <taxon>Verrucomicrobiota</taxon>
        <taxon>Verrucomicrobiia</taxon>
        <taxon>Verrucomicrobiales</taxon>
        <taxon>Rubritaleaceae</taxon>
        <taxon>Rubritalea</taxon>
    </lineage>
</organism>
<feature type="signal peptide" evidence="1">
    <location>
        <begin position="1"/>
        <end position="19"/>
    </location>
</feature>
<feature type="chain" id="PRO_5015418444" evidence="1">
    <location>
        <begin position="20"/>
        <end position="987"/>
    </location>
</feature>
<keyword evidence="1" id="KW-0732">Signal</keyword>
<dbReference type="Pfam" id="PF20601">
    <property type="entry name" value="DUF6797"/>
    <property type="match status" value="1"/>
</dbReference>
<evidence type="ECO:0000256" key="1">
    <source>
        <dbReference type="SAM" id="SignalP"/>
    </source>
</evidence>
<comment type="caution">
    <text evidence="4">The sequence shown here is derived from an EMBL/GenBank/DDBJ whole genome shotgun (WGS) entry which is preliminary data.</text>
</comment>
<name>A0A2S7TY88_9BACT</name>
<dbReference type="Proteomes" id="UP000239907">
    <property type="component" value="Unassembled WGS sequence"/>
</dbReference>
<feature type="domain" description="3-keto-alpha-glucoside-1,2-lyase/3-keto-2-hydroxy-glucal hydratase" evidence="2">
    <location>
        <begin position="33"/>
        <end position="229"/>
    </location>
</feature>
<evidence type="ECO:0000259" key="2">
    <source>
        <dbReference type="Pfam" id="PF06439"/>
    </source>
</evidence>